<dbReference type="SUPFAM" id="SSF50118">
    <property type="entry name" value="Cell growth inhibitor/plasmid maintenance toxic component"/>
    <property type="match status" value="1"/>
</dbReference>
<dbReference type="Proteomes" id="UP000254082">
    <property type="component" value="Unassembled WGS sequence"/>
</dbReference>
<proteinExistence type="predicted"/>
<evidence type="ECO:0000313" key="2">
    <source>
        <dbReference type="Proteomes" id="UP000254082"/>
    </source>
</evidence>
<gene>
    <name evidence="1" type="ORF">NCTC11391_00194</name>
</gene>
<dbReference type="OrthoDB" id="2223833at2"/>
<keyword evidence="2" id="KW-1185">Reference proteome</keyword>
<organism evidence="1 2">
    <name type="scientific">Streptococcus downei MFe28</name>
    <dbReference type="NCBI Taxonomy" id="764290"/>
    <lineage>
        <taxon>Bacteria</taxon>
        <taxon>Bacillati</taxon>
        <taxon>Bacillota</taxon>
        <taxon>Bacilli</taxon>
        <taxon>Lactobacillales</taxon>
        <taxon>Streptococcaceae</taxon>
        <taxon>Streptococcus</taxon>
    </lineage>
</organism>
<evidence type="ECO:0000313" key="1">
    <source>
        <dbReference type="EMBL" id="SUN35219.1"/>
    </source>
</evidence>
<reference evidence="1 2" key="1">
    <citation type="submission" date="2018-06" db="EMBL/GenBank/DDBJ databases">
        <authorList>
            <consortium name="Pathogen Informatics"/>
            <person name="Doyle S."/>
        </authorList>
    </citation>
    <scope>NUCLEOTIDE SEQUENCE [LARGE SCALE GENOMIC DNA]</scope>
    <source>
        <strain evidence="2">NCTC 11391</strain>
    </source>
</reference>
<dbReference type="AlphaFoldDB" id="A0A380JBM4"/>
<protein>
    <submittedName>
        <fullName evidence="1">Addiction module toxin</fullName>
    </submittedName>
</protein>
<dbReference type="EMBL" id="UHFA01000002">
    <property type="protein sequence ID" value="SUN35219.1"/>
    <property type="molecule type" value="Genomic_DNA"/>
</dbReference>
<accession>A0A380JBM4</accession>
<sequence>MRLEEYEIALARVVFHDKSGSKIRPILVIRHSDNAVFALSVTSQYQSKSVSIRQKYFRILDWVEAGLKKPSWVDTITVLKFRANTLKDLRVIGELTQRDKIRFVKFYKEAFKEKDS</sequence>
<dbReference type="RefSeq" id="WP_115324792.1">
    <property type="nucleotide sequence ID" value="NZ_UHFA01000002.1"/>
</dbReference>
<name>A0A380JBM4_STRDO</name>